<proteinExistence type="predicted"/>
<evidence type="ECO:0000256" key="1">
    <source>
        <dbReference type="ARBA" id="ARBA00004370"/>
    </source>
</evidence>
<dbReference type="GeneID" id="80333823"/>
<feature type="transmembrane region" description="Helical" evidence="4">
    <location>
        <begin position="94"/>
        <end position="115"/>
    </location>
</feature>
<feature type="compositionally biased region" description="Low complexity" evidence="3">
    <location>
        <begin position="14"/>
        <end position="63"/>
    </location>
</feature>
<protein>
    <submittedName>
        <fullName evidence="5">DUF3329 domain-containing protein</fullName>
    </submittedName>
</protein>
<dbReference type="KEGG" id="nod:FOH10_15710"/>
<evidence type="ECO:0000256" key="2">
    <source>
        <dbReference type="ARBA" id="ARBA00023136"/>
    </source>
</evidence>
<dbReference type="AlphaFoldDB" id="A0A516NM18"/>
<evidence type="ECO:0000256" key="4">
    <source>
        <dbReference type="SAM" id="Phobius"/>
    </source>
</evidence>
<feature type="region of interest" description="Disordered" evidence="3">
    <location>
        <begin position="1"/>
        <end position="79"/>
    </location>
</feature>
<dbReference type="GO" id="GO:0016020">
    <property type="term" value="C:membrane"/>
    <property type="evidence" value="ECO:0007669"/>
    <property type="project" value="UniProtKB-SubCell"/>
</dbReference>
<dbReference type="PANTHER" id="PTHR37042:SF4">
    <property type="entry name" value="OUTER MEMBRANE PROTEIN RV1973"/>
    <property type="match status" value="1"/>
</dbReference>
<evidence type="ECO:0000256" key="3">
    <source>
        <dbReference type="SAM" id="MobiDB-lite"/>
    </source>
</evidence>
<dbReference type="PANTHER" id="PTHR37042">
    <property type="entry name" value="OUTER MEMBRANE PROTEIN RV1973"/>
    <property type="match status" value="1"/>
</dbReference>
<dbReference type="EMBL" id="CP041695">
    <property type="protein sequence ID" value="QDP79937.1"/>
    <property type="molecule type" value="Genomic_DNA"/>
</dbReference>
<sequence length="247" mass="26009">MPDNTIDVLDQDADAPTSTPPETATFTATAAGEATPADDGALSDKAAPVASAASAGSADTAESPDATDPTTPAHSRVAKSIRIRWRPTAGARRLAPAIALLLIIGLGAAAVYFGWQYRELRATEQASAAALRAAETYAVTLTSVDSADLDANFQAVLDGSTGEFRDAYTQSSSQLRQLLIDHRAAGKGVVLQSAVQSATRDEVVVLLFVDQTVTNTEMPDPRVDRSRIVMTMRLVDGQWKAARVDIP</sequence>
<evidence type="ECO:0000313" key="5">
    <source>
        <dbReference type="EMBL" id="QDP79937.1"/>
    </source>
</evidence>
<keyword evidence="4" id="KW-0812">Transmembrane</keyword>
<name>A0A516NM18_9NOCA</name>
<organism evidence="5 6">
    <name type="scientific">Nocardia otitidiscaviarum</name>
    <dbReference type="NCBI Taxonomy" id="1823"/>
    <lineage>
        <taxon>Bacteria</taxon>
        <taxon>Bacillati</taxon>
        <taxon>Actinomycetota</taxon>
        <taxon>Actinomycetes</taxon>
        <taxon>Mycobacteriales</taxon>
        <taxon>Nocardiaceae</taxon>
        <taxon>Nocardia</taxon>
    </lineage>
</organism>
<accession>A0A516NM18</accession>
<keyword evidence="2 4" id="KW-0472">Membrane</keyword>
<dbReference type="Proteomes" id="UP000317039">
    <property type="component" value="Chromosome"/>
</dbReference>
<reference evidence="5 6" key="1">
    <citation type="submission" date="2019-07" db="EMBL/GenBank/DDBJ databases">
        <title>Complete Genome Sequence and Methylome Analysis of Nocardia otitidis-caviarum NEB252.</title>
        <authorList>
            <person name="Fomenkov A."/>
            <person name="Anton B.P."/>
            <person name="Vincze T."/>
            <person name="Roberts R.J."/>
        </authorList>
    </citation>
    <scope>NUCLEOTIDE SEQUENCE [LARGE SCALE GENOMIC DNA]</scope>
    <source>
        <strain evidence="5 6">NEB252</strain>
    </source>
</reference>
<gene>
    <name evidence="5" type="ORF">FOH10_15710</name>
</gene>
<evidence type="ECO:0000313" key="6">
    <source>
        <dbReference type="Proteomes" id="UP000317039"/>
    </source>
</evidence>
<dbReference type="RefSeq" id="WP_143981275.1">
    <property type="nucleotide sequence ID" value="NZ_CP041695.1"/>
</dbReference>
<comment type="subcellular location">
    <subcellularLocation>
        <location evidence="1">Membrane</location>
    </subcellularLocation>
</comment>
<keyword evidence="4" id="KW-1133">Transmembrane helix</keyword>